<proteinExistence type="predicted"/>
<feature type="compositionally biased region" description="Gly residues" evidence="1">
    <location>
        <begin position="80"/>
        <end position="92"/>
    </location>
</feature>
<feature type="region of interest" description="Disordered" evidence="1">
    <location>
        <begin position="73"/>
        <end position="114"/>
    </location>
</feature>
<keyword evidence="3" id="KW-1185">Reference proteome</keyword>
<accession>A0ABD0J1V1</accession>
<comment type="caution">
    <text evidence="2">The sequence shown here is derived from an EMBL/GenBank/DDBJ whole genome shotgun (WGS) entry which is preliminary data.</text>
</comment>
<dbReference type="Proteomes" id="UP001519460">
    <property type="component" value="Unassembled WGS sequence"/>
</dbReference>
<sequence length="114" mass="12240">MINDDVTPQRITGLITHCGFYYIVPVTLRLHRPDMHTNVSSDDKHLAVYFDGCQYCGDNDQRLTGRVGLGVVTGRRGRGGDGGRGQTNGIGGDQWSSGKPPVSSSSGLGFEQSL</sequence>
<evidence type="ECO:0000256" key="1">
    <source>
        <dbReference type="SAM" id="MobiDB-lite"/>
    </source>
</evidence>
<name>A0ABD0J1V1_9CAEN</name>
<dbReference type="EMBL" id="JACVVK020000764">
    <property type="protein sequence ID" value="KAK7448158.1"/>
    <property type="molecule type" value="Genomic_DNA"/>
</dbReference>
<organism evidence="2 3">
    <name type="scientific">Batillaria attramentaria</name>
    <dbReference type="NCBI Taxonomy" id="370345"/>
    <lineage>
        <taxon>Eukaryota</taxon>
        <taxon>Metazoa</taxon>
        <taxon>Spiralia</taxon>
        <taxon>Lophotrochozoa</taxon>
        <taxon>Mollusca</taxon>
        <taxon>Gastropoda</taxon>
        <taxon>Caenogastropoda</taxon>
        <taxon>Sorbeoconcha</taxon>
        <taxon>Cerithioidea</taxon>
        <taxon>Batillariidae</taxon>
        <taxon>Batillaria</taxon>
    </lineage>
</organism>
<dbReference type="AlphaFoldDB" id="A0ABD0J1V1"/>
<reference evidence="2 3" key="1">
    <citation type="journal article" date="2023" name="Sci. Data">
        <title>Genome assembly of the Korean intertidal mud-creeper Batillaria attramentaria.</title>
        <authorList>
            <person name="Patra A.K."/>
            <person name="Ho P.T."/>
            <person name="Jun S."/>
            <person name="Lee S.J."/>
            <person name="Kim Y."/>
            <person name="Won Y.J."/>
        </authorList>
    </citation>
    <scope>NUCLEOTIDE SEQUENCE [LARGE SCALE GENOMIC DNA]</scope>
    <source>
        <strain evidence="2">Wonlab-2016</strain>
    </source>
</reference>
<evidence type="ECO:0000313" key="2">
    <source>
        <dbReference type="EMBL" id="KAK7448158.1"/>
    </source>
</evidence>
<protein>
    <submittedName>
        <fullName evidence="2">Uncharacterized protein</fullName>
    </submittedName>
</protein>
<gene>
    <name evidence="2" type="ORF">BaRGS_00040135</name>
</gene>
<feature type="compositionally biased region" description="Low complexity" evidence="1">
    <location>
        <begin position="93"/>
        <end position="107"/>
    </location>
</feature>
<evidence type="ECO:0000313" key="3">
    <source>
        <dbReference type="Proteomes" id="UP001519460"/>
    </source>
</evidence>